<dbReference type="GO" id="GO:0090729">
    <property type="term" value="F:toxin activity"/>
    <property type="evidence" value="ECO:0007669"/>
    <property type="project" value="UniProtKB-KW"/>
</dbReference>
<keyword evidence="8" id="KW-0800">Toxin</keyword>
<evidence type="ECO:0000256" key="5">
    <source>
        <dbReference type="ARBA" id="ARBA00022801"/>
    </source>
</evidence>
<reference evidence="10 11" key="1">
    <citation type="journal article" date="2014" name="Nat. Commun.">
        <title>Physiological and genomic features of highly alkaliphilic hydrogen-utilizing Betaproteobacteria from a continental serpentinizing site.</title>
        <authorList>
            <person name="Suzuki S."/>
            <person name="Kuenen J.G."/>
            <person name="Schipper K."/>
            <person name="van der Velde S."/>
            <person name="Ishii S."/>
            <person name="Wu A."/>
            <person name="Sorokin D.Y."/>
            <person name="Tenney A."/>
            <person name="Meng X.Y."/>
            <person name="Morrill P.L."/>
            <person name="Kamagata Y."/>
            <person name="Muyzer G."/>
            <person name="Nealson K.H."/>
        </authorList>
    </citation>
    <scope>NUCLEOTIDE SEQUENCE [LARGE SCALE GENOMIC DNA]</scope>
    <source>
        <strain evidence="10 11">A1</strain>
    </source>
</reference>
<evidence type="ECO:0000256" key="1">
    <source>
        <dbReference type="ARBA" id="ARBA00001946"/>
    </source>
</evidence>
<dbReference type="OrthoDB" id="9796690at2"/>
<name>A0A060NQY6_9BURK</name>
<proteinExistence type="inferred from homology"/>
<dbReference type="Gene3D" id="3.40.50.1010">
    <property type="entry name" value="5'-nuclease"/>
    <property type="match status" value="1"/>
</dbReference>
<organism evidence="10 11">
    <name type="scientific">Serpentinimonas raichei</name>
    <dbReference type="NCBI Taxonomy" id="1458425"/>
    <lineage>
        <taxon>Bacteria</taxon>
        <taxon>Pseudomonadati</taxon>
        <taxon>Pseudomonadota</taxon>
        <taxon>Betaproteobacteria</taxon>
        <taxon>Burkholderiales</taxon>
        <taxon>Comamonadaceae</taxon>
        <taxon>Serpentinimonas</taxon>
    </lineage>
</organism>
<gene>
    <name evidence="8" type="primary">vapC</name>
    <name evidence="10" type="ORF">SRAA_2079</name>
</gene>
<evidence type="ECO:0000313" key="10">
    <source>
        <dbReference type="EMBL" id="BAO81933.1"/>
    </source>
</evidence>
<dbReference type="GO" id="GO:0016787">
    <property type="term" value="F:hydrolase activity"/>
    <property type="evidence" value="ECO:0007669"/>
    <property type="project" value="UniProtKB-KW"/>
</dbReference>
<dbReference type="STRING" id="1458425.SRAA_2079"/>
<dbReference type="CDD" id="cd18745">
    <property type="entry name" value="PIN_VapC4-5_FitB-like"/>
    <property type="match status" value="1"/>
</dbReference>
<dbReference type="SUPFAM" id="SSF88723">
    <property type="entry name" value="PIN domain-like"/>
    <property type="match status" value="1"/>
</dbReference>
<evidence type="ECO:0000313" key="11">
    <source>
        <dbReference type="Proteomes" id="UP000067461"/>
    </source>
</evidence>
<dbReference type="AlphaFoldDB" id="A0A060NQY6"/>
<dbReference type="KEGG" id="cbaa:SRAA_2079"/>
<dbReference type="Pfam" id="PF01850">
    <property type="entry name" value="PIN"/>
    <property type="match status" value="1"/>
</dbReference>
<keyword evidence="4 8" id="KW-0479">Metal-binding</keyword>
<feature type="domain" description="PIN" evidence="9">
    <location>
        <begin position="5"/>
        <end position="124"/>
    </location>
</feature>
<evidence type="ECO:0000256" key="7">
    <source>
        <dbReference type="ARBA" id="ARBA00038093"/>
    </source>
</evidence>
<dbReference type="EC" id="3.1.-.-" evidence="8"/>
<dbReference type="InterPro" id="IPR002716">
    <property type="entry name" value="PIN_dom"/>
</dbReference>
<evidence type="ECO:0000259" key="9">
    <source>
        <dbReference type="Pfam" id="PF01850"/>
    </source>
</evidence>
<keyword evidence="5 8" id="KW-0378">Hydrolase</keyword>
<keyword evidence="3 8" id="KW-0540">Nuclease</keyword>
<evidence type="ECO:0000256" key="8">
    <source>
        <dbReference type="HAMAP-Rule" id="MF_00265"/>
    </source>
</evidence>
<evidence type="ECO:0000256" key="4">
    <source>
        <dbReference type="ARBA" id="ARBA00022723"/>
    </source>
</evidence>
<sequence>MKGFLLDTNAWIALLKNQAGVVAGVRRAGLDALYLCSPVWSELWFGACKSERIAENQARIRELVVHVPSLSFDDRAAEHCGEIRAILARAGQPIGPYDMQIAAIARAAGLCLVTRNVSEFSRVPNLTVENWQDVA</sequence>
<dbReference type="PANTHER" id="PTHR33653:SF1">
    <property type="entry name" value="RIBONUCLEASE VAPC2"/>
    <property type="match status" value="1"/>
</dbReference>
<protein>
    <recommendedName>
        <fullName evidence="8">Ribonuclease VapC</fullName>
        <shortName evidence="8">RNase VapC</shortName>
        <ecNumber evidence="8">3.1.-.-</ecNumber>
    </recommendedName>
    <alternativeName>
        <fullName evidence="8">Toxin VapC</fullName>
    </alternativeName>
</protein>
<dbReference type="HAMAP" id="MF_00265">
    <property type="entry name" value="VapC_Nob1"/>
    <property type="match status" value="1"/>
</dbReference>
<evidence type="ECO:0000256" key="3">
    <source>
        <dbReference type="ARBA" id="ARBA00022722"/>
    </source>
</evidence>
<dbReference type="GO" id="GO:0004540">
    <property type="term" value="F:RNA nuclease activity"/>
    <property type="evidence" value="ECO:0007669"/>
    <property type="project" value="InterPro"/>
</dbReference>
<keyword evidence="11" id="KW-1185">Reference proteome</keyword>
<dbReference type="Proteomes" id="UP000067461">
    <property type="component" value="Chromosome"/>
</dbReference>
<evidence type="ECO:0000256" key="6">
    <source>
        <dbReference type="ARBA" id="ARBA00022842"/>
    </source>
</evidence>
<feature type="binding site" evidence="8">
    <location>
        <position position="7"/>
    </location>
    <ligand>
        <name>Mg(2+)</name>
        <dbReference type="ChEBI" id="CHEBI:18420"/>
    </ligand>
</feature>
<keyword evidence="6 8" id="KW-0460">Magnesium</keyword>
<dbReference type="PANTHER" id="PTHR33653">
    <property type="entry name" value="RIBONUCLEASE VAPC2"/>
    <property type="match status" value="1"/>
</dbReference>
<dbReference type="InterPro" id="IPR029060">
    <property type="entry name" value="PIN-like_dom_sf"/>
</dbReference>
<dbReference type="EMBL" id="AP014568">
    <property type="protein sequence ID" value="BAO81933.1"/>
    <property type="molecule type" value="Genomic_DNA"/>
</dbReference>
<comment type="cofactor">
    <cofactor evidence="1 8">
        <name>Mg(2+)</name>
        <dbReference type="ChEBI" id="CHEBI:18420"/>
    </cofactor>
</comment>
<comment type="function">
    <text evidence="8">Toxic component of a toxin-antitoxin (TA) system. An RNase.</text>
</comment>
<dbReference type="RefSeq" id="WP_045532578.1">
    <property type="nucleotide sequence ID" value="NZ_AP014568.1"/>
</dbReference>
<dbReference type="HOGENOM" id="CLU_118482_5_3_4"/>
<feature type="binding site" evidence="8">
    <location>
        <position position="98"/>
    </location>
    <ligand>
        <name>Mg(2+)</name>
        <dbReference type="ChEBI" id="CHEBI:18420"/>
    </ligand>
</feature>
<comment type="similarity">
    <text evidence="7 8">Belongs to the PINc/VapC protein family.</text>
</comment>
<dbReference type="GO" id="GO:0000287">
    <property type="term" value="F:magnesium ion binding"/>
    <property type="evidence" value="ECO:0007669"/>
    <property type="project" value="UniProtKB-UniRule"/>
</dbReference>
<dbReference type="InterPro" id="IPR022907">
    <property type="entry name" value="VapC_family"/>
</dbReference>
<keyword evidence="2 8" id="KW-1277">Toxin-antitoxin system</keyword>
<accession>A0A060NQY6</accession>
<dbReference type="InterPro" id="IPR050556">
    <property type="entry name" value="Type_II_TA_system_RNase"/>
</dbReference>
<evidence type="ECO:0000256" key="2">
    <source>
        <dbReference type="ARBA" id="ARBA00022649"/>
    </source>
</evidence>